<comment type="caution">
    <text evidence="8">The sequence shown here is derived from an EMBL/GenBank/DDBJ whole genome shotgun (WGS) entry which is preliminary data.</text>
</comment>
<name>A0A5N5D694_9PEZI</name>
<evidence type="ECO:0000259" key="7">
    <source>
        <dbReference type="Pfam" id="PF00324"/>
    </source>
</evidence>
<keyword evidence="3 6" id="KW-0812">Transmembrane</keyword>
<dbReference type="Pfam" id="PF00324">
    <property type="entry name" value="AA_permease"/>
    <property type="match status" value="1"/>
</dbReference>
<evidence type="ECO:0000313" key="8">
    <source>
        <dbReference type="EMBL" id="KAB2573296.1"/>
    </source>
</evidence>
<feature type="transmembrane region" description="Helical" evidence="6">
    <location>
        <begin position="283"/>
        <end position="303"/>
    </location>
</feature>
<organism evidence="8 9">
    <name type="scientific">Lasiodiplodia theobromae</name>
    <dbReference type="NCBI Taxonomy" id="45133"/>
    <lineage>
        <taxon>Eukaryota</taxon>
        <taxon>Fungi</taxon>
        <taxon>Dikarya</taxon>
        <taxon>Ascomycota</taxon>
        <taxon>Pezizomycotina</taxon>
        <taxon>Dothideomycetes</taxon>
        <taxon>Dothideomycetes incertae sedis</taxon>
        <taxon>Botryosphaeriales</taxon>
        <taxon>Botryosphaeriaceae</taxon>
        <taxon>Lasiodiplodia</taxon>
    </lineage>
</organism>
<evidence type="ECO:0000256" key="5">
    <source>
        <dbReference type="ARBA" id="ARBA00023136"/>
    </source>
</evidence>
<feature type="transmembrane region" description="Helical" evidence="6">
    <location>
        <begin position="407"/>
        <end position="428"/>
    </location>
</feature>
<dbReference type="Gene3D" id="1.20.1740.10">
    <property type="entry name" value="Amino acid/polyamine transporter I"/>
    <property type="match status" value="1"/>
</dbReference>
<dbReference type="FunFam" id="1.20.1740.10:FF:000001">
    <property type="entry name" value="Amino acid permease"/>
    <property type="match status" value="1"/>
</dbReference>
<protein>
    <submittedName>
        <fullName evidence="8">Dicarboxylic amino acid permease</fullName>
    </submittedName>
</protein>
<evidence type="ECO:0000256" key="6">
    <source>
        <dbReference type="SAM" id="Phobius"/>
    </source>
</evidence>
<keyword evidence="5 6" id="KW-0472">Membrane</keyword>
<feature type="transmembrane region" description="Helical" evidence="6">
    <location>
        <begin position="380"/>
        <end position="400"/>
    </location>
</feature>
<keyword evidence="9" id="KW-1185">Reference proteome</keyword>
<dbReference type="InterPro" id="IPR050524">
    <property type="entry name" value="APC_YAT"/>
</dbReference>
<feature type="transmembrane region" description="Helical" evidence="6">
    <location>
        <begin position="84"/>
        <end position="108"/>
    </location>
</feature>
<feature type="transmembrane region" description="Helical" evidence="6">
    <location>
        <begin position="54"/>
        <end position="72"/>
    </location>
</feature>
<evidence type="ECO:0000256" key="1">
    <source>
        <dbReference type="ARBA" id="ARBA00004141"/>
    </source>
</evidence>
<keyword evidence="2" id="KW-0813">Transport</keyword>
<feature type="transmembrane region" description="Helical" evidence="6">
    <location>
        <begin position="490"/>
        <end position="507"/>
    </location>
</feature>
<reference evidence="8 9" key="1">
    <citation type="journal article" date="2019" name="Sci. Rep.">
        <title>A multi-omics analysis of the grapevine pathogen Lasiodiplodia theobromae reveals that temperature affects the expression of virulence- and pathogenicity-related genes.</title>
        <authorList>
            <person name="Felix C."/>
            <person name="Meneses R."/>
            <person name="Goncalves M.F.M."/>
            <person name="Tilleman L."/>
            <person name="Duarte A.S."/>
            <person name="Jorrin-Novo J.V."/>
            <person name="Van de Peer Y."/>
            <person name="Deforce D."/>
            <person name="Van Nieuwerburgh F."/>
            <person name="Esteves A.C."/>
            <person name="Alves A."/>
        </authorList>
    </citation>
    <scope>NUCLEOTIDE SEQUENCE [LARGE SCALE GENOMIC DNA]</scope>
    <source>
        <strain evidence="8 9">LA-SOL3</strain>
    </source>
</reference>
<gene>
    <name evidence="8" type="primary">DIP5_1</name>
    <name evidence="8" type="ORF">DBV05_g7998</name>
</gene>
<accession>A0A5N5D694</accession>
<dbReference type="AlphaFoldDB" id="A0A5N5D694"/>
<dbReference type="PANTHER" id="PTHR43341:SF18">
    <property type="entry name" value="AMINO ACID PERMEASE_ SLC12A DOMAIN-CONTAINING PROTEIN"/>
    <property type="match status" value="1"/>
</dbReference>
<sequence length="685" mass="73727">MAAAKNGGAVDVSHDPYLEPVAAAAAEPRDDHQGDFLTDNEQQNLARGLHQRHISLIALAGAIGTGLFLGLGGSIQTGGPLGALLGYATVGLIVCAVQFALGEVTALLPVTGSFVRHAEFLVDPALGFAIGYNIVYGNWLSIPAEISAICVLFQFWTDINSAVWIILIIVLTFAVGISLIRVYGEVEFFFAVLKIMLIIFLIILGLVINLGGIPGVPRLGFHYWKQPGPFVEYIGTGSWGKFLGYWAVMSNAVFSFAGVESVAMAAAETRNPRTAIPNACKRVFARVSLFYILAVLIVGMLVASDDSRLSDESGTAAQSPFVIAASGAGIKAIPSVVNAVVITSAWSSSNQALLAGTRVLYGLALKGQAPAALLRTTSWGVPYVCVLIQTAFMFLAFMSLSNGALTVFYWFLNLTACGVLISWITILVNHQRLILAMKKQGLPLSSLPWHNSWTTFSTPVALFFCVVILFTAGFAVFTRGNWSSSSFISSYLDIGLVLTAFLLWKFIKKTKVVNLEEIPLREALAEVDRFPETPDPPRKGWKNEPPINSSKFVSFVDAIKFDDIDQEVTLRGMQMSENVAVTPLAATSKGTRYRLVPDPFTDGCSESKLLLLLFPLLGAMIDDDEDDAGGHASGSSASFPISRHQHSVGLVNTVLDERGNILRTRVNEEGAKLGTSLTPTSTQLH</sequence>
<feature type="transmembrane region" description="Helical" evidence="6">
    <location>
        <begin position="243"/>
        <end position="263"/>
    </location>
</feature>
<dbReference type="PANTHER" id="PTHR43341">
    <property type="entry name" value="AMINO ACID PERMEASE"/>
    <property type="match status" value="1"/>
</dbReference>
<evidence type="ECO:0000256" key="3">
    <source>
        <dbReference type="ARBA" id="ARBA00022692"/>
    </source>
</evidence>
<proteinExistence type="predicted"/>
<dbReference type="GO" id="GO:0015171">
    <property type="term" value="F:amino acid transmembrane transporter activity"/>
    <property type="evidence" value="ECO:0007669"/>
    <property type="project" value="TreeGrafter"/>
</dbReference>
<dbReference type="InterPro" id="IPR004841">
    <property type="entry name" value="AA-permease/SLC12A_dom"/>
</dbReference>
<feature type="transmembrane region" description="Helical" evidence="6">
    <location>
        <begin position="120"/>
        <end position="142"/>
    </location>
</feature>
<keyword evidence="4 6" id="KW-1133">Transmembrane helix</keyword>
<dbReference type="GO" id="GO:0016020">
    <property type="term" value="C:membrane"/>
    <property type="evidence" value="ECO:0007669"/>
    <property type="project" value="UniProtKB-SubCell"/>
</dbReference>
<feature type="transmembrane region" description="Helical" evidence="6">
    <location>
        <begin position="195"/>
        <end position="216"/>
    </location>
</feature>
<evidence type="ECO:0000313" key="9">
    <source>
        <dbReference type="Proteomes" id="UP000325902"/>
    </source>
</evidence>
<feature type="transmembrane region" description="Helical" evidence="6">
    <location>
        <begin position="456"/>
        <end position="478"/>
    </location>
</feature>
<evidence type="ECO:0000256" key="2">
    <source>
        <dbReference type="ARBA" id="ARBA00022448"/>
    </source>
</evidence>
<feature type="transmembrane region" description="Helical" evidence="6">
    <location>
        <begin position="162"/>
        <end position="183"/>
    </location>
</feature>
<dbReference type="Proteomes" id="UP000325902">
    <property type="component" value="Unassembled WGS sequence"/>
</dbReference>
<dbReference type="EMBL" id="VCHE01000061">
    <property type="protein sequence ID" value="KAB2573296.1"/>
    <property type="molecule type" value="Genomic_DNA"/>
</dbReference>
<feature type="domain" description="Amino acid permease/ SLC12A" evidence="7">
    <location>
        <begin position="53"/>
        <end position="513"/>
    </location>
</feature>
<evidence type="ECO:0000256" key="4">
    <source>
        <dbReference type="ARBA" id="ARBA00022989"/>
    </source>
</evidence>
<comment type="subcellular location">
    <subcellularLocation>
        <location evidence="1">Membrane</location>
        <topology evidence="1">Multi-pass membrane protein</topology>
    </subcellularLocation>
</comment>
<dbReference type="OrthoDB" id="3900342at2759"/>